<dbReference type="Proteomes" id="UP000694941">
    <property type="component" value="Unplaced"/>
</dbReference>
<evidence type="ECO:0000256" key="3">
    <source>
        <dbReference type="ARBA" id="ARBA00023242"/>
    </source>
</evidence>
<dbReference type="GeneID" id="106460567"/>
<organism evidence="5 6">
    <name type="scientific">Limulus polyphemus</name>
    <name type="common">Atlantic horseshoe crab</name>
    <dbReference type="NCBI Taxonomy" id="6850"/>
    <lineage>
        <taxon>Eukaryota</taxon>
        <taxon>Metazoa</taxon>
        <taxon>Ecdysozoa</taxon>
        <taxon>Arthropoda</taxon>
        <taxon>Chelicerata</taxon>
        <taxon>Merostomata</taxon>
        <taxon>Xiphosura</taxon>
        <taxon>Limulidae</taxon>
        <taxon>Limulus</taxon>
    </lineage>
</organism>
<keyword evidence="5" id="KW-1185">Reference proteome</keyword>
<keyword evidence="3" id="KW-0539">Nucleus</keyword>
<comment type="subcellular location">
    <subcellularLocation>
        <location evidence="1">Nucleus</location>
    </subcellularLocation>
</comment>
<evidence type="ECO:0000313" key="5">
    <source>
        <dbReference type="Proteomes" id="UP000694941"/>
    </source>
</evidence>
<evidence type="ECO:0000256" key="4">
    <source>
        <dbReference type="SAM" id="MobiDB-lite"/>
    </source>
</evidence>
<comment type="similarity">
    <text evidence="2">Belongs to the ESS2 family.</text>
</comment>
<feature type="compositionally biased region" description="Polar residues" evidence="4">
    <location>
        <begin position="510"/>
        <end position="521"/>
    </location>
</feature>
<dbReference type="PANTHER" id="PTHR12940:SF0">
    <property type="entry name" value="SPLICING FACTOR ESS-2 HOMOLOG"/>
    <property type="match status" value="1"/>
</dbReference>
<evidence type="ECO:0000256" key="2">
    <source>
        <dbReference type="ARBA" id="ARBA00009072"/>
    </source>
</evidence>
<accession>A0ABM1B6E2</accession>
<dbReference type="Pfam" id="PF09751">
    <property type="entry name" value="Es2"/>
    <property type="match status" value="1"/>
</dbReference>
<feature type="compositionally biased region" description="Basic and acidic residues" evidence="4">
    <location>
        <begin position="223"/>
        <end position="247"/>
    </location>
</feature>
<evidence type="ECO:0000313" key="6">
    <source>
        <dbReference type="RefSeq" id="XP_013775737.2"/>
    </source>
</evidence>
<reference evidence="6" key="1">
    <citation type="submission" date="2025-08" db="UniProtKB">
        <authorList>
            <consortium name="RefSeq"/>
        </authorList>
    </citation>
    <scope>IDENTIFICATION</scope>
    <source>
        <tissue evidence="6">Muscle</tissue>
    </source>
</reference>
<name>A0ABM1B6E2_LIMPO</name>
<gene>
    <name evidence="6" type="primary">LOC106460567</name>
</gene>
<dbReference type="InterPro" id="IPR019148">
    <property type="entry name" value="Nuclear_protein_DGCR14_ESS-2"/>
</dbReference>
<proteinExistence type="inferred from homology"/>
<feature type="region of interest" description="Disordered" evidence="4">
    <location>
        <begin position="480"/>
        <end position="521"/>
    </location>
</feature>
<feature type="region of interest" description="Disordered" evidence="4">
    <location>
        <begin position="206"/>
        <end position="258"/>
    </location>
</feature>
<protein>
    <submittedName>
        <fullName evidence="6">Protein DGCR14-like</fullName>
    </submittedName>
</protein>
<evidence type="ECO:0000256" key="1">
    <source>
        <dbReference type="ARBA" id="ARBA00004123"/>
    </source>
</evidence>
<feature type="region of interest" description="Disordered" evidence="4">
    <location>
        <begin position="538"/>
        <end position="589"/>
    </location>
</feature>
<sequence length="612" mass="68660">MLNNLNRYFIYTLNYTFLNNLKFRNMEEVSPVPMKDEQEFGQVGVNLGLRSSPLAENRSLSSEDAQNDEQPSLLGVEQPHVLCENLEDSITAEVSLSLAQNIKPSSLEGRLCDILKNIESQELVPSLNLKNKNPKYLNLINNNTVKNILHEDKYTEELEKIIQRDFFPDLDKLKAQNEYLEALEKNDIVKLRELVAKYCPRTGGSRPGTALSAGFNSPNTFETPRETPSKEGQKSSSEQTDHIDTELVNKPVKSKKEKHQSLDQFLSKYTSEDNASFEVIMEEASRRHQQRYPWLYQDETQENHKMESALALPSVQQQAIDNGRPSAVTTWEYKNRNSLMYIPDGADLTAEERLQQEKQQEVVYTNTHFKQAPFNERTNQAAIAEAASLQAKTKEGKVGIDGKELQPLDSPKVNGYGFVATPSPAPGVAESPLMTWGEIEGTPFRLDGSDTPLPQSSGGPQFKIPDLPSREKLAISLADQAAKNQRAKKEQALKRVQSSLLHPSRCGTGSPKTPTDRLSSMSPAAQLLARSKLGIHRGSDRALRASYTPSPSHTPSRDKTPLLIQTPTKTTPKRISRKQRPDSTPSLTDDLLQIPKRRKSSRLFLVTRFIKV</sequence>
<dbReference type="RefSeq" id="XP_013775737.2">
    <property type="nucleotide sequence ID" value="XM_013920283.2"/>
</dbReference>
<dbReference type="PANTHER" id="PTHR12940">
    <property type="entry name" value="ES-2 PROTEIN - RELATED"/>
    <property type="match status" value="1"/>
</dbReference>